<protein>
    <submittedName>
        <fullName evidence="1 2">Uncharacterized protein</fullName>
    </submittedName>
</protein>
<organism evidence="1">
    <name type="scientific">Physcomitrium patens</name>
    <name type="common">Spreading-leaved earth moss</name>
    <name type="synonym">Physcomitrella patens</name>
    <dbReference type="NCBI Taxonomy" id="3218"/>
    <lineage>
        <taxon>Eukaryota</taxon>
        <taxon>Viridiplantae</taxon>
        <taxon>Streptophyta</taxon>
        <taxon>Embryophyta</taxon>
        <taxon>Bryophyta</taxon>
        <taxon>Bryophytina</taxon>
        <taxon>Bryopsida</taxon>
        <taxon>Funariidae</taxon>
        <taxon>Funariales</taxon>
        <taxon>Funariaceae</taxon>
        <taxon>Physcomitrium</taxon>
    </lineage>
</organism>
<dbReference type="RefSeq" id="XP_024366419.1">
    <property type="nucleotide sequence ID" value="XM_024510651.2"/>
</dbReference>
<accession>A0A2K1IC92</accession>
<dbReference type="EnsemblPlants" id="Pp3c26_7820V3.1">
    <property type="protein sequence ID" value="Pp3c26_7820V3.1"/>
    <property type="gene ID" value="Pp3c26_7820"/>
</dbReference>
<evidence type="ECO:0000313" key="3">
    <source>
        <dbReference type="Proteomes" id="UP000006727"/>
    </source>
</evidence>
<reference evidence="2" key="3">
    <citation type="submission" date="2020-12" db="UniProtKB">
        <authorList>
            <consortium name="EnsemblPlants"/>
        </authorList>
    </citation>
    <scope>IDENTIFICATION</scope>
</reference>
<name>A0A2K1IC92_PHYPA</name>
<proteinExistence type="predicted"/>
<dbReference type="AlphaFoldDB" id="A0A2K1IC92"/>
<keyword evidence="3" id="KW-1185">Reference proteome</keyword>
<reference evidence="1 3" key="2">
    <citation type="journal article" date="2018" name="Plant J.">
        <title>The Physcomitrella patens chromosome-scale assembly reveals moss genome structure and evolution.</title>
        <authorList>
            <person name="Lang D."/>
            <person name="Ullrich K.K."/>
            <person name="Murat F."/>
            <person name="Fuchs J."/>
            <person name="Jenkins J."/>
            <person name="Haas F.B."/>
            <person name="Piednoel M."/>
            <person name="Gundlach H."/>
            <person name="Van Bel M."/>
            <person name="Meyberg R."/>
            <person name="Vives C."/>
            <person name="Morata J."/>
            <person name="Symeonidi A."/>
            <person name="Hiss M."/>
            <person name="Muchero W."/>
            <person name="Kamisugi Y."/>
            <person name="Saleh O."/>
            <person name="Blanc G."/>
            <person name="Decker E.L."/>
            <person name="van Gessel N."/>
            <person name="Grimwood J."/>
            <person name="Hayes R.D."/>
            <person name="Graham S.W."/>
            <person name="Gunter L.E."/>
            <person name="McDaniel S.F."/>
            <person name="Hoernstein S.N.W."/>
            <person name="Larsson A."/>
            <person name="Li F.W."/>
            <person name="Perroud P.F."/>
            <person name="Phillips J."/>
            <person name="Ranjan P."/>
            <person name="Rokshar D.S."/>
            <person name="Rothfels C.J."/>
            <person name="Schneider L."/>
            <person name="Shu S."/>
            <person name="Stevenson D.W."/>
            <person name="Thummler F."/>
            <person name="Tillich M."/>
            <person name="Villarreal Aguilar J.C."/>
            <person name="Widiez T."/>
            <person name="Wong G.K."/>
            <person name="Wymore A."/>
            <person name="Zhang Y."/>
            <person name="Zimmer A.D."/>
            <person name="Quatrano R.S."/>
            <person name="Mayer K.F.X."/>
            <person name="Goodstein D."/>
            <person name="Casacuberta J.M."/>
            <person name="Vandepoele K."/>
            <person name="Reski R."/>
            <person name="Cuming A.C."/>
            <person name="Tuskan G.A."/>
            <person name="Maumus F."/>
            <person name="Salse J."/>
            <person name="Schmutz J."/>
            <person name="Rensing S.A."/>
        </authorList>
    </citation>
    <scope>NUCLEOTIDE SEQUENCE [LARGE SCALE GENOMIC DNA]</scope>
    <source>
        <strain evidence="2 3">cv. Gransden 2004</strain>
    </source>
</reference>
<dbReference type="GeneID" id="112277864"/>
<dbReference type="EMBL" id="ABEU02000026">
    <property type="protein sequence ID" value="PNR26884.1"/>
    <property type="molecule type" value="Genomic_DNA"/>
</dbReference>
<evidence type="ECO:0000313" key="1">
    <source>
        <dbReference type="EMBL" id="PNR26884.1"/>
    </source>
</evidence>
<sequence>MLETGLNITRVFLVSCYLLFQVLYSRNYSICITLLFPTPIPMGWITVELFCYLESNHMFPTELYNAVDGKETHPQSLRYSKYAMSDRDFSLSKLHKYSFSTVRRRALREGANCSPRIYSLRPPCFLQEPQIMVTDPAQLIENPEVDRVLAFLFPSFASSR</sequence>
<reference evidence="1 3" key="1">
    <citation type="journal article" date="2008" name="Science">
        <title>The Physcomitrella genome reveals evolutionary insights into the conquest of land by plants.</title>
        <authorList>
            <person name="Rensing S."/>
            <person name="Lang D."/>
            <person name="Zimmer A."/>
            <person name="Terry A."/>
            <person name="Salamov A."/>
            <person name="Shapiro H."/>
            <person name="Nishiyama T."/>
            <person name="Perroud P.-F."/>
            <person name="Lindquist E."/>
            <person name="Kamisugi Y."/>
            <person name="Tanahashi T."/>
            <person name="Sakakibara K."/>
            <person name="Fujita T."/>
            <person name="Oishi K."/>
            <person name="Shin-I T."/>
            <person name="Kuroki Y."/>
            <person name="Toyoda A."/>
            <person name="Suzuki Y."/>
            <person name="Hashimoto A."/>
            <person name="Yamaguchi K."/>
            <person name="Sugano A."/>
            <person name="Kohara Y."/>
            <person name="Fujiyama A."/>
            <person name="Anterola A."/>
            <person name="Aoki S."/>
            <person name="Ashton N."/>
            <person name="Barbazuk W.B."/>
            <person name="Barker E."/>
            <person name="Bennetzen J."/>
            <person name="Bezanilla M."/>
            <person name="Blankenship R."/>
            <person name="Cho S.H."/>
            <person name="Dutcher S."/>
            <person name="Estelle M."/>
            <person name="Fawcett J.A."/>
            <person name="Gundlach H."/>
            <person name="Hanada K."/>
            <person name="Heyl A."/>
            <person name="Hicks K.A."/>
            <person name="Hugh J."/>
            <person name="Lohr M."/>
            <person name="Mayer K."/>
            <person name="Melkozernov A."/>
            <person name="Murata T."/>
            <person name="Nelson D."/>
            <person name="Pils B."/>
            <person name="Prigge M."/>
            <person name="Reiss B."/>
            <person name="Renner T."/>
            <person name="Rombauts S."/>
            <person name="Rushton P."/>
            <person name="Sanderfoot A."/>
            <person name="Schween G."/>
            <person name="Shiu S.-H."/>
            <person name="Stueber K."/>
            <person name="Theodoulou F.L."/>
            <person name="Tu H."/>
            <person name="Van de Peer Y."/>
            <person name="Verrier P.J."/>
            <person name="Waters E."/>
            <person name="Wood A."/>
            <person name="Yang L."/>
            <person name="Cove D."/>
            <person name="Cuming A."/>
            <person name="Hasebe M."/>
            <person name="Lucas S."/>
            <person name="Mishler D.B."/>
            <person name="Reski R."/>
            <person name="Grigoriev I."/>
            <person name="Quatrano R.S."/>
            <person name="Boore J.L."/>
        </authorList>
    </citation>
    <scope>NUCLEOTIDE SEQUENCE [LARGE SCALE GENOMIC DNA]</scope>
    <source>
        <strain evidence="2 3">cv. Gransden 2004</strain>
    </source>
</reference>
<gene>
    <name evidence="2" type="primary">LOC112277864</name>
    <name evidence="1" type="ORF">PHYPA_030365</name>
</gene>
<dbReference type="Gramene" id="Pp3c26_7820V3.1">
    <property type="protein sequence ID" value="Pp3c26_7820V3.1"/>
    <property type="gene ID" value="Pp3c26_7820"/>
</dbReference>
<dbReference type="KEGG" id="ppp:112277864"/>
<dbReference type="Proteomes" id="UP000006727">
    <property type="component" value="Chromosome 26"/>
</dbReference>
<evidence type="ECO:0000313" key="2">
    <source>
        <dbReference type="EnsemblPlants" id="Pp3c26_7820V3.1"/>
    </source>
</evidence>